<evidence type="ECO:0000313" key="3">
    <source>
        <dbReference type="Proteomes" id="UP000004088"/>
    </source>
</evidence>
<keyword evidence="1" id="KW-1133">Transmembrane helix</keyword>
<keyword evidence="1" id="KW-0812">Transmembrane</keyword>
<dbReference type="STRING" id="888741.HMPREF9098_1039"/>
<evidence type="ECO:0000313" key="2">
    <source>
        <dbReference type="EMBL" id="EGC17713.1"/>
    </source>
</evidence>
<keyword evidence="1" id="KW-0472">Membrane</keyword>
<gene>
    <name evidence="2" type="ORF">HMPREF9098_1039</name>
</gene>
<comment type="caution">
    <text evidence="2">The sequence shown here is derived from an EMBL/GenBank/DDBJ whole genome shotgun (WGS) entry which is preliminary data.</text>
</comment>
<organism evidence="2 3">
    <name type="scientific">Kingella denitrificans ATCC 33394</name>
    <dbReference type="NCBI Taxonomy" id="888741"/>
    <lineage>
        <taxon>Bacteria</taxon>
        <taxon>Pseudomonadati</taxon>
        <taxon>Pseudomonadota</taxon>
        <taxon>Betaproteobacteria</taxon>
        <taxon>Neisseriales</taxon>
        <taxon>Neisseriaceae</taxon>
        <taxon>Kingella</taxon>
    </lineage>
</organism>
<feature type="transmembrane region" description="Helical" evidence="1">
    <location>
        <begin position="211"/>
        <end position="228"/>
    </location>
</feature>
<feature type="transmembrane region" description="Helical" evidence="1">
    <location>
        <begin position="7"/>
        <end position="33"/>
    </location>
</feature>
<proteinExistence type="predicted"/>
<dbReference type="Proteomes" id="UP000004088">
    <property type="component" value="Unassembled WGS sequence"/>
</dbReference>
<accession>F0EYV5</accession>
<dbReference type="EMBL" id="AEWV01000015">
    <property type="protein sequence ID" value="EGC17713.1"/>
    <property type="molecule type" value="Genomic_DNA"/>
</dbReference>
<reference evidence="2 3" key="1">
    <citation type="submission" date="2011-01" db="EMBL/GenBank/DDBJ databases">
        <authorList>
            <person name="Muzny D."/>
            <person name="Qin X."/>
            <person name="Deng J."/>
            <person name="Jiang H."/>
            <person name="Liu Y."/>
            <person name="Qu J."/>
            <person name="Song X.-Z."/>
            <person name="Zhang L."/>
            <person name="Thornton R."/>
            <person name="Coyle M."/>
            <person name="Francisco L."/>
            <person name="Jackson L."/>
            <person name="Javaid M."/>
            <person name="Korchina V."/>
            <person name="Kovar C."/>
            <person name="Mata R."/>
            <person name="Mathew T."/>
            <person name="Ngo R."/>
            <person name="Nguyen L."/>
            <person name="Nguyen N."/>
            <person name="Okwuonu G."/>
            <person name="Ongeri F."/>
            <person name="Pham C."/>
            <person name="Simmons D."/>
            <person name="Wilczek-Boney K."/>
            <person name="Hale W."/>
            <person name="Jakkamsetti A."/>
            <person name="Pham P."/>
            <person name="Ruth R."/>
            <person name="San Lucas F."/>
            <person name="Warren J."/>
            <person name="Zhang J."/>
            <person name="Zhao Z."/>
            <person name="Zhou C."/>
            <person name="Zhu D."/>
            <person name="Lee S."/>
            <person name="Bess C."/>
            <person name="Blankenburg K."/>
            <person name="Forbes L."/>
            <person name="Fu Q."/>
            <person name="Gubbala S."/>
            <person name="Hirani K."/>
            <person name="Jayaseelan J.C."/>
            <person name="Lara F."/>
            <person name="Munidasa M."/>
            <person name="Palculict T."/>
            <person name="Patil S."/>
            <person name="Pu L.-L."/>
            <person name="Saada N."/>
            <person name="Tang L."/>
            <person name="Weissenberger G."/>
            <person name="Zhu Y."/>
            <person name="Hemphill L."/>
            <person name="Shang Y."/>
            <person name="Youmans B."/>
            <person name="Ayvaz T."/>
            <person name="Ross M."/>
            <person name="Santibanez J."/>
            <person name="Aqrawi P."/>
            <person name="Gross S."/>
            <person name="Joshi V."/>
            <person name="Fowler G."/>
            <person name="Nazareth L."/>
            <person name="Reid J."/>
            <person name="Worley K."/>
            <person name="Petrosino J."/>
            <person name="Highlander S."/>
            <person name="Gibbs R."/>
        </authorList>
    </citation>
    <scope>NUCLEOTIDE SEQUENCE [LARGE SCALE GENOMIC DNA]</scope>
    <source>
        <strain evidence="2 3">ATCC 33394</strain>
    </source>
</reference>
<feature type="transmembrane region" description="Helical" evidence="1">
    <location>
        <begin position="132"/>
        <end position="155"/>
    </location>
</feature>
<dbReference type="RefSeq" id="WP_003782445.1">
    <property type="nucleotide sequence ID" value="NZ_GL870929.1"/>
</dbReference>
<feature type="transmembrane region" description="Helical" evidence="1">
    <location>
        <begin position="167"/>
        <end position="191"/>
    </location>
</feature>
<protein>
    <submittedName>
        <fullName evidence="2">Uncharacterized protein</fullName>
    </submittedName>
</protein>
<sequence length="239" mass="26452">MKHQLLVFLRAAFIGLFKFVLGCVLWVALFIALHECLSWSATRHYPQDGAVSPFFLVPVQTQAGGLAFRHPNQIRPGEKPQNPPQETGAYFVESIAPDTFEATAEFGMGMAVMRYRIENDRVVPISFVHDNAGIWGTAAVGAALATAFLFWLAKLRIHYTQKTLRPYLLDSVGALLGALQFAAWLAVLFALADGVMRLLPKTAWTAATRDGVYFAALLCSCGLGWLVGRKIKRNIQKRK</sequence>
<dbReference type="HOGENOM" id="CLU_1159859_0_0_4"/>
<keyword evidence="3" id="KW-1185">Reference proteome</keyword>
<evidence type="ECO:0000256" key="1">
    <source>
        <dbReference type="SAM" id="Phobius"/>
    </source>
</evidence>
<name>F0EYV5_9NEIS</name>
<dbReference type="AlphaFoldDB" id="F0EYV5"/>